<dbReference type="PANTHER" id="PTHR43539">
    <property type="entry name" value="FLAVIN-BINDING MONOOXYGENASE-LIKE PROTEIN (AFU_ORTHOLOGUE AFUA_4G09220)"/>
    <property type="match status" value="1"/>
</dbReference>
<keyword evidence="1 3" id="KW-0560">Oxidoreductase</keyword>
<dbReference type="Gene3D" id="3.50.50.60">
    <property type="entry name" value="FAD/NAD(P)-binding domain"/>
    <property type="match status" value="1"/>
</dbReference>
<feature type="domain" description="FAD-dependent urate hydroxylase HpyO/Asp monooxygenase CreE-like FAD/NAD(P)-binding" evidence="2">
    <location>
        <begin position="41"/>
        <end position="180"/>
    </location>
</feature>
<reference evidence="3" key="1">
    <citation type="submission" date="2023-07" db="EMBL/GenBank/DDBJ databases">
        <title>Degradation of tert-butanol by M. austroafricanum TBA100.</title>
        <authorList>
            <person name="Helbich S."/>
            <person name="Vainshtein Y."/>
        </authorList>
    </citation>
    <scope>NUCLEOTIDE SEQUENCE</scope>
    <source>
        <strain evidence="3">TBA100</strain>
    </source>
</reference>
<sequence>MTALDALAERVRRELELTAYPRPQWLTSRQHDGEPVVDVLIVGGGQAGLTVAFALKRRAITNTVILESAPAGAEGPWTTYAAMHTLRTPKGLTGPDQGLPALTPESWYRAAHGDDAWEAIQFIPKEHWQDYLVWFRAATEPRMRNDVAVTGIRDAGDGVLEVSHTGGRTFARRVVLATGMAGNGEWSVPPVIRAALPPQRYVHTGAPVDFRRFAGQRVGVLGGGASAFDYGASALEHGAASVDLFYRRAQVPRVNPFRWMEFYAFGAHFPDLPDEDKWKFTVQFARTNQPPPQQTWYRCTRWDTFAWHTAADWSAVRMDGDEIVVRAGADEFRFDAVISGTGPNVDLAARPELRDLAGRVAVWADRFTAPAGWEDNSLLGYPYLGPGFEFTERDRGSAPWLSRVHDFTYGARLSMGLNGNMNSGLGAGGRRLADALSRALFLEDRHRLFASYQDYDVAELVDLGRPADRVGMS</sequence>
<dbReference type="Pfam" id="PF13454">
    <property type="entry name" value="NAD_binding_9"/>
    <property type="match status" value="1"/>
</dbReference>
<dbReference type="RefSeq" id="WP_011780359.1">
    <property type="nucleotide sequence ID" value="NZ_CP070380.1"/>
</dbReference>
<dbReference type="InterPro" id="IPR038732">
    <property type="entry name" value="HpyO/CreE_NAD-binding"/>
</dbReference>
<dbReference type="Proteomes" id="UP001172687">
    <property type="component" value="Unassembled WGS sequence"/>
</dbReference>
<accession>A0ABT8HD68</accession>
<proteinExistence type="predicted"/>
<evidence type="ECO:0000313" key="3">
    <source>
        <dbReference type="EMBL" id="MDN4518706.1"/>
    </source>
</evidence>
<name>A0ABT8HD68_MYCAO</name>
<dbReference type="GO" id="GO:0016491">
    <property type="term" value="F:oxidoreductase activity"/>
    <property type="evidence" value="ECO:0007669"/>
    <property type="project" value="UniProtKB-KW"/>
</dbReference>
<dbReference type="PANTHER" id="PTHR43539:SF91">
    <property type="entry name" value="FAD-DEPENDENT URATE HYDROXYLASE"/>
    <property type="match status" value="1"/>
</dbReference>
<comment type="caution">
    <text evidence="3">The sequence shown here is derived from an EMBL/GenBank/DDBJ whole genome shotgun (WGS) entry which is preliminary data.</text>
</comment>
<evidence type="ECO:0000256" key="1">
    <source>
        <dbReference type="ARBA" id="ARBA00023002"/>
    </source>
</evidence>
<protein>
    <submittedName>
        <fullName evidence="3">NAD(P)/FAD-dependent oxidoreductase</fullName>
        <ecNumber evidence="3">1.14.13.-</ecNumber>
    </submittedName>
</protein>
<organism evidence="3 4">
    <name type="scientific">Mycolicibacterium austroafricanum</name>
    <name type="common">Mycobacterium austroafricanum</name>
    <dbReference type="NCBI Taxonomy" id="39687"/>
    <lineage>
        <taxon>Bacteria</taxon>
        <taxon>Bacillati</taxon>
        <taxon>Actinomycetota</taxon>
        <taxon>Actinomycetes</taxon>
        <taxon>Mycobacteriales</taxon>
        <taxon>Mycobacteriaceae</taxon>
        <taxon>Mycolicibacterium</taxon>
    </lineage>
</organism>
<dbReference type="InterPro" id="IPR050982">
    <property type="entry name" value="Auxin_biosynth/cation_transpt"/>
</dbReference>
<evidence type="ECO:0000259" key="2">
    <source>
        <dbReference type="Pfam" id="PF13454"/>
    </source>
</evidence>
<evidence type="ECO:0000313" key="4">
    <source>
        <dbReference type="Proteomes" id="UP001172687"/>
    </source>
</evidence>
<dbReference type="PRINTS" id="PR00368">
    <property type="entry name" value="FADPNR"/>
</dbReference>
<keyword evidence="4" id="KW-1185">Reference proteome</keyword>
<dbReference type="EMBL" id="JAUHTC010000046">
    <property type="protein sequence ID" value="MDN4518706.1"/>
    <property type="molecule type" value="Genomic_DNA"/>
</dbReference>
<gene>
    <name evidence="3" type="ORF">QYF68_12845</name>
</gene>
<dbReference type="EC" id="1.14.13.-" evidence="3"/>
<dbReference type="SUPFAM" id="SSF51905">
    <property type="entry name" value="FAD/NAD(P)-binding domain"/>
    <property type="match status" value="1"/>
</dbReference>
<dbReference type="InterPro" id="IPR036188">
    <property type="entry name" value="FAD/NAD-bd_sf"/>
</dbReference>